<keyword evidence="2 7" id="KW-0853">WD repeat</keyword>
<accession>A0A177WGM1</accession>
<evidence type="ECO:0000259" key="9">
    <source>
        <dbReference type="Pfam" id="PF24807"/>
    </source>
</evidence>
<feature type="region of interest" description="Disordered" evidence="8">
    <location>
        <begin position="109"/>
        <end position="133"/>
    </location>
</feature>
<gene>
    <name evidence="10" type="ORF">BDEG_22733</name>
</gene>
<reference evidence="10 11" key="2">
    <citation type="submission" date="2016-05" db="EMBL/GenBank/DDBJ databases">
        <title>Lineage-specific infection strategies underlie the spectrum of fungal disease in amphibians.</title>
        <authorList>
            <person name="Cuomo C.A."/>
            <person name="Farrer R.A."/>
            <person name="James T."/>
            <person name="Longcore J."/>
            <person name="Birren B."/>
        </authorList>
    </citation>
    <scope>NUCLEOTIDE SEQUENCE [LARGE SCALE GENOMIC DNA]</scope>
    <source>
        <strain evidence="10 11">JEL423</strain>
    </source>
</reference>
<dbReference type="InterPro" id="IPR033010">
    <property type="entry name" value="Cdc20/Fizzy"/>
</dbReference>
<dbReference type="PANTHER" id="PTHR19918">
    <property type="entry name" value="CELL DIVISION CYCLE 20 CDC20 FIZZY -RELATED"/>
    <property type="match status" value="1"/>
</dbReference>
<feature type="repeat" description="WD" evidence="7">
    <location>
        <begin position="600"/>
        <end position="622"/>
    </location>
</feature>
<evidence type="ECO:0000256" key="7">
    <source>
        <dbReference type="PROSITE-ProRule" id="PRU00221"/>
    </source>
</evidence>
<dbReference type="Pfam" id="PF24807">
    <property type="entry name" value="WD40_CDC20-Fz"/>
    <property type="match status" value="1"/>
</dbReference>
<evidence type="ECO:0000256" key="3">
    <source>
        <dbReference type="ARBA" id="ARBA00022618"/>
    </source>
</evidence>
<dbReference type="GO" id="GO:1905786">
    <property type="term" value="P:positive regulation of anaphase-promoting complex-dependent catabolic process"/>
    <property type="evidence" value="ECO:0007669"/>
    <property type="project" value="TreeGrafter"/>
</dbReference>
<dbReference type="OrthoDB" id="10263272at2759"/>
<dbReference type="Proteomes" id="UP000077115">
    <property type="component" value="Unassembled WGS sequence"/>
</dbReference>
<feature type="region of interest" description="Disordered" evidence="8">
    <location>
        <begin position="180"/>
        <end position="231"/>
    </location>
</feature>
<keyword evidence="4" id="KW-0677">Repeat</keyword>
<evidence type="ECO:0000313" key="11">
    <source>
        <dbReference type="Proteomes" id="UP000077115"/>
    </source>
</evidence>
<dbReference type="PANTHER" id="PTHR19918:SF8">
    <property type="entry name" value="FI02843P"/>
    <property type="match status" value="1"/>
</dbReference>
<feature type="compositionally biased region" description="Low complexity" evidence="8">
    <location>
        <begin position="221"/>
        <end position="231"/>
    </location>
</feature>
<dbReference type="GO" id="GO:0031145">
    <property type="term" value="P:anaphase-promoting complex-dependent catabolic process"/>
    <property type="evidence" value="ECO:0007669"/>
    <property type="project" value="TreeGrafter"/>
</dbReference>
<evidence type="ECO:0000256" key="1">
    <source>
        <dbReference type="ARBA" id="ARBA00006445"/>
    </source>
</evidence>
<keyword evidence="5" id="KW-0498">Mitosis</keyword>
<feature type="domain" description="CDC20/Fizzy WD40" evidence="9">
    <location>
        <begin position="413"/>
        <end position="621"/>
    </location>
</feature>
<dbReference type="SUPFAM" id="SSF50978">
    <property type="entry name" value="WD40 repeat-like"/>
    <property type="match status" value="1"/>
</dbReference>
<feature type="compositionally biased region" description="Polar residues" evidence="8">
    <location>
        <begin position="183"/>
        <end position="195"/>
    </location>
</feature>
<dbReference type="VEuPathDB" id="FungiDB:BDEG_22733"/>
<dbReference type="GO" id="GO:1990757">
    <property type="term" value="F:ubiquitin ligase activator activity"/>
    <property type="evidence" value="ECO:0007669"/>
    <property type="project" value="TreeGrafter"/>
</dbReference>
<name>A0A177WGM1_BATDL</name>
<dbReference type="EMBL" id="DS022302">
    <property type="protein sequence ID" value="OAJ38834.1"/>
    <property type="molecule type" value="Genomic_DNA"/>
</dbReference>
<reference evidence="10 11" key="1">
    <citation type="submission" date="2006-10" db="EMBL/GenBank/DDBJ databases">
        <title>The Genome Sequence of Batrachochytrium dendrobatidis JEL423.</title>
        <authorList>
            <consortium name="The Broad Institute Genome Sequencing Platform"/>
            <person name="Birren B."/>
            <person name="Lander E."/>
            <person name="Galagan J."/>
            <person name="Cuomo C."/>
            <person name="Devon K."/>
            <person name="Jaffe D."/>
            <person name="Butler J."/>
            <person name="Alvarez P."/>
            <person name="Gnerre S."/>
            <person name="Grabherr M."/>
            <person name="Kleber M."/>
            <person name="Mauceli E."/>
            <person name="Brockman W."/>
            <person name="Young S."/>
            <person name="LaButti K."/>
            <person name="Sykes S."/>
            <person name="DeCaprio D."/>
            <person name="Crawford M."/>
            <person name="Koehrsen M."/>
            <person name="Engels R."/>
            <person name="Montgomery P."/>
            <person name="Pearson M."/>
            <person name="Howarth C."/>
            <person name="Larson L."/>
            <person name="White J."/>
            <person name="O'Leary S."/>
            <person name="Kodira C."/>
            <person name="Zeng Q."/>
            <person name="Yandava C."/>
            <person name="Alvarado L."/>
            <person name="Longcore J."/>
            <person name="James T."/>
        </authorList>
    </citation>
    <scope>NUCLEOTIDE SEQUENCE [LARGE SCALE GENOMIC DNA]</scope>
    <source>
        <strain evidence="10 11">JEL423</strain>
    </source>
</reference>
<dbReference type="GO" id="GO:0051301">
    <property type="term" value="P:cell division"/>
    <property type="evidence" value="ECO:0007669"/>
    <property type="project" value="UniProtKB-KW"/>
</dbReference>
<dbReference type="SMART" id="SM00320">
    <property type="entry name" value="WD40"/>
    <property type="match status" value="5"/>
</dbReference>
<evidence type="ECO:0000256" key="4">
    <source>
        <dbReference type="ARBA" id="ARBA00022737"/>
    </source>
</evidence>
<dbReference type="STRING" id="403673.A0A177WGM1"/>
<dbReference type="GO" id="GO:0005680">
    <property type="term" value="C:anaphase-promoting complex"/>
    <property type="evidence" value="ECO:0007669"/>
    <property type="project" value="TreeGrafter"/>
</dbReference>
<evidence type="ECO:0000256" key="2">
    <source>
        <dbReference type="ARBA" id="ARBA00022574"/>
    </source>
</evidence>
<organism evidence="10 11">
    <name type="scientific">Batrachochytrium dendrobatidis (strain JEL423)</name>
    <dbReference type="NCBI Taxonomy" id="403673"/>
    <lineage>
        <taxon>Eukaryota</taxon>
        <taxon>Fungi</taxon>
        <taxon>Fungi incertae sedis</taxon>
        <taxon>Chytridiomycota</taxon>
        <taxon>Chytridiomycota incertae sedis</taxon>
        <taxon>Chytridiomycetes</taxon>
        <taxon>Rhizophydiales</taxon>
        <taxon>Rhizophydiales incertae sedis</taxon>
        <taxon>Batrachochytrium</taxon>
    </lineage>
</organism>
<dbReference type="eggNOG" id="KOG0305">
    <property type="taxonomic scope" value="Eukaryota"/>
</dbReference>
<keyword evidence="6" id="KW-0131">Cell cycle</keyword>
<dbReference type="PROSITE" id="PS50082">
    <property type="entry name" value="WD_REPEATS_2"/>
    <property type="match status" value="1"/>
</dbReference>
<dbReference type="InterPro" id="IPR036322">
    <property type="entry name" value="WD40_repeat_dom_sf"/>
</dbReference>
<dbReference type="GO" id="GO:0010997">
    <property type="term" value="F:anaphase-promoting complex binding"/>
    <property type="evidence" value="ECO:0007669"/>
    <property type="project" value="InterPro"/>
</dbReference>
<dbReference type="Gene3D" id="2.130.10.10">
    <property type="entry name" value="YVTN repeat-like/Quinoprotein amine dehydrogenase"/>
    <property type="match status" value="1"/>
</dbReference>
<evidence type="ECO:0000256" key="6">
    <source>
        <dbReference type="ARBA" id="ARBA00023306"/>
    </source>
</evidence>
<sequence length="650" mass="72222">MQRDSLFNPFLSIDNGQEDELQDILLRKPSTVVPKQSSTSVFTPSDRFITSITDSRRLLFQLHDKATGPTSGTKTIHNNTGAIQQNNPIITVDDLTGNETIANEVHTPRINNNTTGQQQRAYRTPNSGSNSQSYTKHLRLLTADEMAKQTSTIYMDHLNRALGISPPSIPLLQHSGNVHIRKTPTSSESNHATKNSLKEDDVQDNTDHSIVTTPISKRSRTSTTLTPRSGSILKSHDGLDLNPHLHTPIKRSHWSFANSSPRITSPGILLPWVSPTKASLQKRRTLPLNPERVLDAPEVLDDYYIDVLSWSHLGPLIIGLNDMCYLWNQTEEAVAMIYQACFPDYISCCSFSPQGHQAVVGTSCGKLLLFDVRRADTLTSPASGGRDLTRLNQLESNTSTISIANSTPLHPLQSHSHAPGISALRWIDANTYIIGDTHGDLHVWDIRHQRTTPTITASGFHLDRVVGIATHWDEHTIATGGNGHLVNLWDMRQLERPSRVLKHHTSAVRALQFCPWERNVLATGGGLQDGKLCIIDTDDGTCTSTIETDTQVCQIVWSKHYRELISLHDLDKDQMVLWRYPSMEQVGMLPGHTGARPLYVALSPDGQTVATMAGDETIKFWKCFPTTLSQRPLKPSRTGLDAMQAMQTIR</sequence>
<dbReference type="InterPro" id="IPR001680">
    <property type="entry name" value="WD40_rpt"/>
</dbReference>
<evidence type="ECO:0000313" key="10">
    <source>
        <dbReference type="EMBL" id="OAJ38834.1"/>
    </source>
</evidence>
<keyword evidence="3" id="KW-0132">Cell division</keyword>
<comment type="similarity">
    <text evidence="1">Belongs to the WD repeat CDC20/Fizzy family.</text>
</comment>
<evidence type="ECO:0000256" key="8">
    <source>
        <dbReference type="SAM" id="MobiDB-lite"/>
    </source>
</evidence>
<evidence type="ECO:0000256" key="5">
    <source>
        <dbReference type="ARBA" id="ARBA00022776"/>
    </source>
</evidence>
<dbReference type="InterPro" id="IPR015943">
    <property type="entry name" value="WD40/YVTN_repeat-like_dom_sf"/>
</dbReference>
<protein>
    <recommendedName>
        <fullName evidence="9">CDC20/Fizzy WD40 domain-containing protein</fullName>
    </recommendedName>
</protein>
<proteinExistence type="inferred from homology"/>
<dbReference type="InterPro" id="IPR056150">
    <property type="entry name" value="WD40_CDC20-Fz"/>
</dbReference>
<dbReference type="AlphaFoldDB" id="A0A177WGM1"/>